<keyword evidence="1" id="KW-0479">Metal-binding</keyword>
<feature type="region of interest" description="Disordered" evidence="2">
    <location>
        <begin position="762"/>
        <end position="805"/>
    </location>
</feature>
<feature type="compositionally biased region" description="Acidic residues" evidence="2">
    <location>
        <begin position="767"/>
        <end position="798"/>
    </location>
</feature>
<dbReference type="GO" id="GO:0008270">
    <property type="term" value="F:zinc ion binding"/>
    <property type="evidence" value="ECO:0007669"/>
    <property type="project" value="UniProtKB-KW"/>
</dbReference>
<evidence type="ECO:0000256" key="2">
    <source>
        <dbReference type="SAM" id="MobiDB-lite"/>
    </source>
</evidence>
<keyword evidence="5" id="KW-1185">Reference proteome</keyword>
<evidence type="ECO:0000259" key="3">
    <source>
        <dbReference type="PROSITE" id="PS50966"/>
    </source>
</evidence>
<feature type="domain" description="SWIM-type" evidence="3">
    <location>
        <begin position="665"/>
        <end position="700"/>
    </location>
</feature>
<reference evidence="4" key="1">
    <citation type="submission" date="2023-03" db="EMBL/GenBank/DDBJ databases">
        <title>Massive genome expansion in bonnet fungi (Mycena s.s.) driven by repeated elements and novel gene families across ecological guilds.</title>
        <authorList>
            <consortium name="Lawrence Berkeley National Laboratory"/>
            <person name="Harder C.B."/>
            <person name="Miyauchi S."/>
            <person name="Viragh M."/>
            <person name="Kuo A."/>
            <person name="Thoen E."/>
            <person name="Andreopoulos B."/>
            <person name="Lu D."/>
            <person name="Skrede I."/>
            <person name="Drula E."/>
            <person name="Henrissat B."/>
            <person name="Morin E."/>
            <person name="Kohler A."/>
            <person name="Barry K."/>
            <person name="LaButti K."/>
            <person name="Morin E."/>
            <person name="Salamov A."/>
            <person name="Lipzen A."/>
            <person name="Mereny Z."/>
            <person name="Hegedus B."/>
            <person name="Baldrian P."/>
            <person name="Stursova M."/>
            <person name="Weitz H."/>
            <person name="Taylor A."/>
            <person name="Grigoriev I.V."/>
            <person name="Nagy L.G."/>
            <person name="Martin F."/>
            <person name="Kauserud H."/>
        </authorList>
    </citation>
    <scope>NUCLEOTIDE SEQUENCE</scope>
    <source>
        <strain evidence="4">CBHHK182m</strain>
    </source>
</reference>
<accession>A0AAD7M800</accession>
<proteinExistence type="predicted"/>
<dbReference type="Pfam" id="PF04434">
    <property type="entry name" value="SWIM"/>
    <property type="match status" value="1"/>
</dbReference>
<evidence type="ECO:0000313" key="4">
    <source>
        <dbReference type="EMBL" id="KAJ7705148.1"/>
    </source>
</evidence>
<feature type="compositionally biased region" description="Basic residues" evidence="2">
    <location>
        <begin position="932"/>
        <end position="947"/>
    </location>
</feature>
<dbReference type="EMBL" id="JARKIB010000478">
    <property type="protein sequence ID" value="KAJ7705148.1"/>
    <property type="molecule type" value="Genomic_DNA"/>
</dbReference>
<name>A0AAD7M800_9AGAR</name>
<comment type="caution">
    <text evidence="4">The sequence shown here is derived from an EMBL/GenBank/DDBJ whole genome shotgun (WGS) entry which is preliminary data.</text>
</comment>
<keyword evidence="1" id="KW-0862">Zinc</keyword>
<dbReference type="InterPro" id="IPR007527">
    <property type="entry name" value="Znf_SWIM"/>
</dbReference>
<evidence type="ECO:0000313" key="5">
    <source>
        <dbReference type="Proteomes" id="UP001215598"/>
    </source>
</evidence>
<dbReference type="PROSITE" id="PS50966">
    <property type="entry name" value="ZF_SWIM"/>
    <property type="match status" value="1"/>
</dbReference>
<dbReference type="Proteomes" id="UP001215598">
    <property type="component" value="Unassembled WGS sequence"/>
</dbReference>
<protein>
    <recommendedName>
        <fullName evidence="3">SWIM-type domain-containing protein</fullName>
    </recommendedName>
</protein>
<evidence type="ECO:0000256" key="1">
    <source>
        <dbReference type="PROSITE-ProRule" id="PRU00325"/>
    </source>
</evidence>
<feature type="compositionally biased region" description="Gly residues" evidence="2">
    <location>
        <begin position="966"/>
        <end position="977"/>
    </location>
</feature>
<dbReference type="AlphaFoldDB" id="A0AAD7M800"/>
<keyword evidence="1" id="KW-0863">Zinc-finger</keyword>
<gene>
    <name evidence="4" type="ORF">B0H16DRAFT_1668281</name>
</gene>
<feature type="region of interest" description="Disordered" evidence="2">
    <location>
        <begin position="931"/>
        <end position="977"/>
    </location>
</feature>
<sequence>MSFQFVAYQAEPGSQPLSGGTVYENNLKWSQYTPEEAAGKKPALHQRTFASSIPLDHLKVSAEQLQQIHEIYRRDGTAVNGPVDFLYTTSDDDQLAASAIMAQQGFDIDARERLDDRWSHQWSRNSAKSDKYVSKTRRVLYLCRCGYDHGRYNSKTRHTPVPFTSCLAHAEIIYAIDSHKILRIRGYFHHNTACKQAKFTRIPPIPVHPSVYVVALSQLRDGASFADVKKKNRELFQARSYKDFPSPSDLHASPYRWLLETRDSRSLYRQFNRMNGVKVTEKPQVNVDEWLDPTSPQYNPTIAEAVFHYSARANKGERFEACVATDEMNAAAWKYGHEDQIILDGTFGICDSRLLLFIVMVVDEDRKGVPVAFLMFSAPSGNKQSSSGYNTEILTKLLREWKTSLTKCAQRHGFPGIIFCPYTCITDTDLKERGALFAVFPSIWLSICRFHLRQSWKNHRNKLLKGKSRLKIDLKHQLKRFEDSLVATQTIEDARTLLSQEKALLIELGTGKASWSDFGRKVAASLLGCEMDGVIPTTNHLESFNGVLKRKHLRRWQNGGRRIRVDILIQVLIVHIIPSIFQERRLYRDQELRIAEQVRQLPGGASLLQNRRKGLVIPKIAYLLPDPERTARANAMLAAGQIDNSFTFVCYSSEALEIEAEPVKYTISAAVDGVVTCTCLDFKKHGSACKHIRGALLLLDKLRETGITIPAIPIPTSLTDAHALQTKIAIGRAEKTTRSESTERPTVQAAAAVADLLREDTAAPVESEPDDDDAPESDFEEDIDTDASSDSGDEDDESAPSQRASTNLAALGEQALARTVYELKEIAPGLGDLAEFMKKKVGRVESTTQRDALSEGRGYLVALVAEIDRVLFSPPASIHFGRGKRTMGGNNGNVKPLPFDGRVGPRLHVMSRLGDMRGWAFLPGGIGLGHSGKQRRGCQSGRGRRVGRGGTHGTVEGSAPAFDSGVVGGGRGLLGSH</sequence>
<organism evidence="4 5">
    <name type="scientific">Mycena metata</name>
    <dbReference type="NCBI Taxonomy" id="1033252"/>
    <lineage>
        <taxon>Eukaryota</taxon>
        <taxon>Fungi</taxon>
        <taxon>Dikarya</taxon>
        <taxon>Basidiomycota</taxon>
        <taxon>Agaricomycotina</taxon>
        <taxon>Agaricomycetes</taxon>
        <taxon>Agaricomycetidae</taxon>
        <taxon>Agaricales</taxon>
        <taxon>Marasmiineae</taxon>
        <taxon>Mycenaceae</taxon>
        <taxon>Mycena</taxon>
    </lineage>
</organism>